<evidence type="ECO:0000313" key="8">
    <source>
        <dbReference type="EMBL" id="GKX62588.1"/>
    </source>
</evidence>
<dbReference type="PANTHER" id="PTHR48111:SF22">
    <property type="entry name" value="REGULATOR OF RPOS"/>
    <property type="match status" value="1"/>
</dbReference>
<dbReference type="InterPro" id="IPR011006">
    <property type="entry name" value="CheY-like_superfamily"/>
</dbReference>
<dbReference type="Gene3D" id="3.60.40.10">
    <property type="entry name" value="PPM-type phosphatase domain"/>
    <property type="match status" value="1"/>
</dbReference>
<comment type="subunit">
    <text evidence="5">Binds to RpoS.</text>
</comment>
<dbReference type="SUPFAM" id="SSF52172">
    <property type="entry name" value="CheY-like"/>
    <property type="match status" value="1"/>
</dbReference>
<comment type="function">
    <text evidence="5">Regulates the turnover of the sigma S factor (RpoS) by promoting its proteolysis in exponentially growing cells. Acts by binding and delivering RpoS to the ClpXP protease. RssB is not co-degraded with RpoS, but is released from the complex and can initiate a new cycle of RpoS recognition and degradation.</text>
</comment>
<comment type="caution">
    <text evidence="8">The sequence shown here is derived from an EMBL/GenBank/DDBJ whole genome shotgun (WGS) entry which is preliminary data.</text>
</comment>
<evidence type="ECO:0000256" key="3">
    <source>
        <dbReference type="ARBA" id="ARBA00023125"/>
    </source>
</evidence>
<evidence type="ECO:0000256" key="6">
    <source>
        <dbReference type="PROSITE-ProRule" id="PRU00169"/>
    </source>
</evidence>
<keyword evidence="5" id="KW-0346">Stress response</keyword>
<reference evidence="8" key="1">
    <citation type="submission" date="2022-06" db="EMBL/GenBank/DDBJ databases">
        <title>Draft genome sequences of Pragia fontium str. JCM24417.</title>
        <authorList>
            <person name="Wakabayashi Y."/>
            <person name="Kojima K."/>
        </authorList>
    </citation>
    <scope>NUCLEOTIDE SEQUENCE</scope>
    <source>
        <strain evidence="8">JCM 24417</strain>
    </source>
</reference>
<feature type="domain" description="Response regulatory" evidence="7">
    <location>
        <begin position="13"/>
        <end position="127"/>
    </location>
</feature>
<dbReference type="InterPro" id="IPR036457">
    <property type="entry name" value="PPM-type-like_dom_sf"/>
</dbReference>
<keyword evidence="4" id="KW-0804">Transcription</keyword>
<proteinExistence type="inferred from homology"/>
<dbReference type="InterPro" id="IPR039420">
    <property type="entry name" value="WalR-like"/>
</dbReference>
<comment type="similarity">
    <text evidence="5">Belongs to the RssB family.</text>
</comment>
<keyword evidence="5 6" id="KW-0597">Phosphoprotein</keyword>
<keyword evidence="9" id="KW-1185">Reference proteome</keyword>
<dbReference type="Pfam" id="PF00072">
    <property type="entry name" value="Response_reg"/>
    <property type="match status" value="1"/>
</dbReference>
<evidence type="ECO:0000259" key="7">
    <source>
        <dbReference type="PROSITE" id="PS50110"/>
    </source>
</evidence>
<dbReference type="SMART" id="SM00448">
    <property type="entry name" value="REC"/>
    <property type="match status" value="1"/>
</dbReference>
<dbReference type="InterPro" id="IPR028616">
    <property type="entry name" value="RssB"/>
</dbReference>
<evidence type="ECO:0000256" key="5">
    <source>
        <dbReference type="HAMAP-Rule" id="MF_00958"/>
    </source>
</evidence>
<evidence type="ECO:0000256" key="1">
    <source>
        <dbReference type="ARBA" id="ARBA00023012"/>
    </source>
</evidence>
<keyword evidence="3" id="KW-0238">DNA-binding</keyword>
<evidence type="ECO:0000313" key="9">
    <source>
        <dbReference type="Proteomes" id="UP001059610"/>
    </source>
</evidence>
<protein>
    <recommendedName>
        <fullName evidence="5">Regulator of RpoS</fullName>
    </recommendedName>
</protein>
<name>A0ABQ5LJ74_9GAMM</name>
<feature type="modified residue" description="4-aspartylphosphate" evidence="5 6">
    <location>
        <position position="62"/>
    </location>
</feature>
<keyword evidence="2" id="KW-0805">Transcription regulation</keyword>
<dbReference type="EMBL" id="BRLJ01000002">
    <property type="protein sequence ID" value="GKX62588.1"/>
    <property type="molecule type" value="Genomic_DNA"/>
</dbReference>
<keyword evidence="1" id="KW-0902">Two-component regulatory system</keyword>
<dbReference type="Proteomes" id="UP001059610">
    <property type="component" value="Unassembled WGS sequence"/>
</dbReference>
<dbReference type="InterPro" id="IPR001789">
    <property type="entry name" value="Sig_transdc_resp-reg_receiver"/>
</dbReference>
<organism evidence="8 9">
    <name type="scientific">Pragia fontium</name>
    <dbReference type="NCBI Taxonomy" id="82985"/>
    <lineage>
        <taxon>Bacteria</taxon>
        <taxon>Pseudomonadati</taxon>
        <taxon>Pseudomonadota</taxon>
        <taxon>Gammaproteobacteria</taxon>
        <taxon>Enterobacterales</taxon>
        <taxon>Budviciaceae</taxon>
        <taxon>Pragia</taxon>
    </lineage>
</organism>
<evidence type="ECO:0000256" key="4">
    <source>
        <dbReference type="ARBA" id="ARBA00023163"/>
    </source>
</evidence>
<dbReference type="HAMAP" id="MF_00958">
    <property type="entry name" value="RssB"/>
    <property type="match status" value="1"/>
</dbReference>
<dbReference type="Gene3D" id="3.40.50.2300">
    <property type="match status" value="1"/>
</dbReference>
<gene>
    <name evidence="5" type="primary">rssB</name>
    <name evidence="8" type="ORF">SOASR032_11570</name>
</gene>
<evidence type="ECO:0000256" key="2">
    <source>
        <dbReference type="ARBA" id="ARBA00023015"/>
    </source>
</evidence>
<dbReference type="PROSITE" id="PS50110">
    <property type="entry name" value="RESPONSE_REGULATORY"/>
    <property type="match status" value="1"/>
</dbReference>
<sequence>MEVDMTPPLVNKHILLVEDDAVFRSMLAGYLTSLGAVIGEAEDGEQALVYVEQFQPELMICDLNMPNMDGITLVDRLRHQGCQIPVIVISATEKITDVDKMLRLGVHDVLLKPISDLNHLREALLACFYPYLFSSPASDEIAMLEDWADLSEKPQEALHLLQQLQPPAQQVISGCNINYRQLTLVDRPGIVFDIAALSNDDFTFYCLDISKVGNKGVLAALMLRALFNNLLQEHLAEQNEALPQMSTVLNRINKLLHQSYLEGQFPFLAGYYHVPKQKLLVVSAGLHISIDANDRKYELNDSVPMGTLQTLYPSQTSLVAERWSCRIWGNGGRLQLNVTP</sequence>
<comment type="PTM">
    <text evidence="5">Phosphorylated. Phosphorylation stimulates the interaction with RpoS and, therefore, the proteolysis of RpoS.</text>
</comment>
<dbReference type="NCBIfam" id="NF007969">
    <property type="entry name" value="PRK10693.1"/>
    <property type="match status" value="1"/>
</dbReference>
<accession>A0ABQ5LJ74</accession>
<dbReference type="PANTHER" id="PTHR48111">
    <property type="entry name" value="REGULATOR OF RPOS"/>
    <property type="match status" value="1"/>
</dbReference>